<evidence type="ECO:0000256" key="4">
    <source>
        <dbReference type="ARBA" id="ARBA00022692"/>
    </source>
</evidence>
<comment type="subcellular location">
    <subcellularLocation>
        <location evidence="1">Cell membrane</location>
        <topology evidence="1">Multi-pass membrane protein</topology>
    </subcellularLocation>
</comment>
<keyword evidence="7" id="KW-0479">Metal-binding</keyword>
<evidence type="ECO:0000256" key="1">
    <source>
        <dbReference type="ARBA" id="ARBA00004651"/>
    </source>
</evidence>
<keyword evidence="2" id="KW-1003">Cell membrane</keyword>
<dbReference type="InterPro" id="IPR000715">
    <property type="entry name" value="Glycosyl_transferase_4"/>
</dbReference>
<evidence type="ECO:0000256" key="7">
    <source>
        <dbReference type="PIRSR" id="PIRSR600715-1"/>
    </source>
</evidence>
<accession>A0AAV4LFY4</accession>
<dbReference type="PANTHER" id="PTHR22926">
    <property type="entry name" value="PHOSPHO-N-ACETYLMURAMOYL-PENTAPEPTIDE-TRANSFERASE"/>
    <property type="match status" value="1"/>
</dbReference>
<dbReference type="Proteomes" id="UP001057291">
    <property type="component" value="Unassembled WGS sequence"/>
</dbReference>
<feature type="transmembrane region" description="Helical" evidence="8">
    <location>
        <begin position="143"/>
        <end position="162"/>
    </location>
</feature>
<dbReference type="GO" id="GO:0009103">
    <property type="term" value="P:lipopolysaccharide biosynthetic process"/>
    <property type="evidence" value="ECO:0007669"/>
    <property type="project" value="TreeGrafter"/>
</dbReference>
<evidence type="ECO:0000256" key="2">
    <source>
        <dbReference type="ARBA" id="ARBA00022475"/>
    </source>
</evidence>
<comment type="caution">
    <text evidence="9">The sequence shown here is derived from an EMBL/GenBank/DDBJ whole genome shotgun (WGS) entry which is preliminary data.</text>
</comment>
<keyword evidence="10" id="KW-1185">Reference proteome</keyword>
<dbReference type="GO" id="GO:0046872">
    <property type="term" value="F:metal ion binding"/>
    <property type="evidence" value="ECO:0007669"/>
    <property type="project" value="UniProtKB-KW"/>
</dbReference>
<feature type="transmembrane region" description="Helical" evidence="8">
    <location>
        <begin position="192"/>
        <end position="210"/>
    </location>
</feature>
<comment type="cofactor">
    <cofactor evidence="7">
        <name>Mg(2+)</name>
        <dbReference type="ChEBI" id="CHEBI:18420"/>
    </cofactor>
</comment>
<feature type="transmembrane region" description="Helical" evidence="8">
    <location>
        <begin position="104"/>
        <end position="123"/>
    </location>
</feature>
<dbReference type="AlphaFoldDB" id="A0AAV4LFY4"/>
<keyword evidence="6 8" id="KW-0472">Membrane</keyword>
<keyword evidence="7" id="KW-0460">Magnesium</keyword>
<feature type="binding site" evidence="7">
    <location>
        <position position="161"/>
    </location>
    <ligand>
        <name>Mg(2+)</name>
        <dbReference type="ChEBI" id="CHEBI:18420"/>
    </ligand>
</feature>
<feature type="transmembrane region" description="Helical" evidence="8">
    <location>
        <begin position="217"/>
        <end position="236"/>
    </location>
</feature>
<feature type="transmembrane region" description="Helical" evidence="8">
    <location>
        <begin position="48"/>
        <end position="69"/>
    </location>
</feature>
<dbReference type="EMBL" id="BOQE01000001">
    <property type="protein sequence ID" value="GIM46377.1"/>
    <property type="molecule type" value="Genomic_DNA"/>
</dbReference>
<feature type="transmembrane region" description="Helical" evidence="8">
    <location>
        <begin position="6"/>
        <end position="27"/>
    </location>
</feature>
<dbReference type="Pfam" id="PF00953">
    <property type="entry name" value="Glycos_transf_4"/>
    <property type="match status" value="1"/>
</dbReference>
<sequence length="321" mass="35203">MFMSLALTFIIAFGVVYALIPFLRKVALKIGFVDMPNKRKIHQDPIPLIGGTAMVIGYYVTTCFMGDYSGDNRKYIGMVFGGLLMFIVGLIDDFAKTRGKDFPALPKLMAQFIAAGILVYSGIKINGITIPFGSHGYLVFHEWVKVLTTLIWVVAITNMFNFLDGIDGLAGGIAAISAMSLVFISILKGQPISAMFAMTLIGISIAFLRHNFHPARIFMGDSGSTFLGFTLAAIAVDGAFKSATLVSVLVPVLALGVPIFDTLYVIIKRFRERRPIYKADKSHTHHQLMRMGLTQVQTVSFLYLLGISFSLASIVVLLLNR</sequence>
<dbReference type="RefSeq" id="WP_282199486.1">
    <property type="nucleotide sequence ID" value="NZ_BOQE01000001.1"/>
</dbReference>
<feature type="transmembrane region" description="Helical" evidence="8">
    <location>
        <begin position="248"/>
        <end position="267"/>
    </location>
</feature>
<keyword evidence="4 8" id="KW-0812">Transmembrane</keyword>
<evidence type="ECO:0000256" key="5">
    <source>
        <dbReference type="ARBA" id="ARBA00022989"/>
    </source>
</evidence>
<feature type="binding site" evidence="7">
    <location>
        <position position="221"/>
    </location>
    <ligand>
        <name>Mg(2+)</name>
        <dbReference type="ChEBI" id="CHEBI:18420"/>
    </ligand>
</feature>
<organism evidence="9 10">
    <name type="scientific">Collibacillus ludicampi</name>
    <dbReference type="NCBI Taxonomy" id="2771369"/>
    <lineage>
        <taxon>Bacteria</taxon>
        <taxon>Bacillati</taxon>
        <taxon>Bacillota</taxon>
        <taxon>Bacilli</taxon>
        <taxon>Bacillales</taxon>
        <taxon>Alicyclobacillaceae</taxon>
        <taxon>Collibacillus</taxon>
    </lineage>
</organism>
<dbReference type="CDD" id="cd06853">
    <property type="entry name" value="GT_WecA_like"/>
    <property type="match status" value="1"/>
</dbReference>
<protein>
    <submittedName>
        <fullName evidence="9">Undecaprenyl-phosphate alpha-N-acetylglucosaminyl 1-phosphate transferase</fullName>
    </submittedName>
</protein>
<dbReference type="GO" id="GO:0005886">
    <property type="term" value="C:plasma membrane"/>
    <property type="evidence" value="ECO:0007669"/>
    <property type="project" value="UniProtKB-SubCell"/>
</dbReference>
<dbReference type="GO" id="GO:0071555">
    <property type="term" value="P:cell wall organization"/>
    <property type="evidence" value="ECO:0007669"/>
    <property type="project" value="TreeGrafter"/>
</dbReference>
<dbReference type="GO" id="GO:0044038">
    <property type="term" value="P:cell wall macromolecule biosynthetic process"/>
    <property type="evidence" value="ECO:0007669"/>
    <property type="project" value="TreeGrafter"/>
</dbReference>
<dbReference type="GO" id="GO:0016780">
    <property type="term" value="F:phosphotransferase activity, for other substituted phosphate groups"/>
    <property type="evidence" value="ECO:0007669"/>
    <property type="project" value="InterPro"/>
</dbReference>
<evidence type="ECO:0000256" key="6">
    <source>
        <dbReference type="ARBA" id="ARBA00023136"/>
    </source>
</evidence>
<feature type="transmembrane region" description="Helical" evidence="8">
    <location>
        <begin position="299"/>
        <end position="319"/>
    </location>
</feature>
<evidence type="ECO:0000256" key="8">
    <source>
        <dbReference type="SAM" id="Phobius"/>
    </source>
</evidence>
<gene>
    <name evidence="9" type="ORF">DNHGIG_19260</name>
</gene>
<keyword evidence="3 9" id="KW-0808">Transferase</keyword>
<dbReference type="PANTHER" id="PTHR22926:SF3">
    <property type="entry name" value="UNDECAPRENYL-PHOSPHATE ALPHA-N-ACETYLGLUCOSAMINYL 1-PHOSPHATE TRANSFERASE"/>
    <property type="match status" value="1"/>
</dbReference>
<evidence type="ECO:0000313" key="9">
    <source>
        <dbReference type="EMBL" id="GIM46377.1"/>
    </source>
</evidence>
<name>A0AAV4LFY4_9BACL</name>
<feature type="transmembrane region" description="Helical" evidence="8">
    <location>
        <begin position="169"/>
        <end position="186"/>
    </location>
</feature>
<evidence type="ECO:0000313" key="10">
    <source>
        <dbReference type="Proteomes" id="UP001057291"/>
    </source>
</evidence>
<reference evidence="9" key="1">
    <citation type="journal article" date="2023" name="Int. J. Syst. Evol. Microbiol.">
        <title>Collibacillus ludicampi gen. nov., sp. nov., a new soil bacterium of the family Alicyclobacillaceae.</title>
        <authorList>
            <person name="Jojima T."/>
            <person name="Ioku Y."/>
            <person name="Fukuta Y."/>
            <person name="Shirasaka N."/>
            <person name="Matsumura Y."/>
            <person name="Mori M."/>
        </authorList>
    </citation>
    <scope>NUCLEOTIDE SEQUENCE</scope>
    <source>
        <strain evidence="9">TP075</strain>
    </source>
</reference>
<proteinExistence type="predicted"/>
<feature type="transmembrane region" description="Helical" evidence="8">
    <location>
        <begin position="75"/>
        <end position="92"/>
    </location>
</feature>
<evidence type="ECO:0000256" key="3">
    <source>
        <dbReference type="ARBA" id="ARBA00022679"/>
    </source>
</evidence>
<keyword evidence="5 8" id="KW-1133">Transmembrane helix</keyword>